<dbReference type="AlphaFoldDB" id="A0A6L9Y0F8"/>
<reference evidence="2 3" key="1">
    <citation type="journal article" date="2014" name="J. Microbiol.">
        <title>Diaminobutyricibacter tongyongensis gen. nov., sp. nov. and Homoserinibacter gongjuensis gen. nov., sp. nov. belong to the family Microbacteriaceae.</title>
        <authorList>
            <person name="Kim S.J."/>
            <person name="Ahn J.H."/>
            <person name="Weon H.Y."/>
            <person name="Hamada M."/>
            <person name="Suzuki K."/>
            <person name="Kwon S.W."/>
        </authorList>
    </citation>
    <scope>NUCLEOTIDE SEQUENCE [LARGE SCALE GENOMIC DNA]</scope>
    <source>
        <strain evidence="2 3">NBRC 108724</strain>
    </source>
</reference>
<name>A0A6L9Y0F8_9MICO</name>
<dbReference type="InterPro" id="IPR025629">
    <property type="entry name" value="DUF4287"/>
</dbReference>
<dbReference type="Pfam" id="PF14117">
    <property type="entry name" value="DUF4287"/>
    <property type="match status" value="1"/>
</dbReference>
<dbReference type="Proteomes" id="UP000474967">
    <property type="component" value="Unassembled WGS sequence"/>
</dbReference>
<dbReference type="EMBL" id="JAAGWY010000003">
    <property type="protein sequence ID" value="NEN07131.1"/>
    <property type="molecule type" value="Genomic_DNA"/>
</dbReference>
<evidence type="ECO:0000313" key="2">
    <source>
        <dbReference type="EMBL" id="NEN07131.1"/>
    </source>
</evidence>
<evidence type="ECO:0000259" key="1">
    <source>
        <dbReference type="Pfam" id="PF18899"/>
    </source>
</evidence>
<accession>A0A6L9Y0F8</accession>
<dbReference type="InterPro" id="IPR043714">
    <property type="entry name" value="DUF5655"/>
</dbReference>
<protein>
    <submittedName>
        <fullName evidence="2">DUF4287 domain-containing protein</fullName>
    </submittedName>
</protein>
<comment type="caution">
    <text evidence="2">The sequence shown here is derived from an EMBL/GenBank/DDBJ whole genome shotgun (WGS) entry which is preliminary data.</text>
</comment>
<dbReference type="RefSeq" id="WP_163290581.1">
    <property type="nucleotide sequence ID" value="NZ_JAAGWY010000003.1"/>
</dbReference>
<organism evidence="2 3">
    <name type="scientific">Leifsonia tongyongensis</name>
    <dbReference type="NCBI Taxonomy" id="1268043"/>
    <lineage>
        <taxon>Bacteria</taxon>
        <taxon>Bacillati</taxon>
        <taxon>Actinomycetota</taxon>
        <taxon>Actinomycetes</taxon>
        <taxon>Micrococcales</taxon>
        <taxon>Microbacteriaceae</taxon>
        <taxon>Leifsonia</taxon>
    </lineage>
</organism>
<evidence type="ECO:0000313" key="3">
    <source>
        <dbReference type="Proteomes" id="UP000474967"/>
    </source>
</evidence>
<gene>
    <name evidence="2" type="ORF">G3T36_14805</name>
</gene>
<proteinExistence type="predicted"/>
<feature type="domain" description="DUF5655" evidence="1">
    <location>
        <begin position="76"/>
        <end position="183"/>
    </location>
</feature>
<dbReference type="Pfam" id="PF18899">
    <property type="entry name" value="DUF5655"/>
    <property type="match status" value="1"/>
</dbReference>
<sequence>MSFQAYLDTITAKTGMSIDELLVIARDKGFDEPSTKAGDVVSWLADDYGLGRGHAMAIVRLLKDQSGPAVTKNDKVDALFAGSRARWRPLFDGVLARAEGWGDDVAVAPTDSYVSLTRGGKKFAIVQPTGERLDLGIKRKGVDPDGRFEAAGSWNAMVTHRVRITDPAELDDEVFDWLKAAYEAD</sequence>
<keyword evidence="3" id="KW-1185">Reference proteome</keyword>